<feature type="compositionally biased region" description="Polar residues" evidence="1">
    <location>
        <begin position="223"/>
        <end position="250"/>
    </location>
</feature>
<dbReference type="HOGENOM" id="CLU_682500_0_0_1"/>
<evidence type="ECO:0000313" key="3">
    <source>
        <dbReference type="Ensembl" id="ENSTNIP00000002034.1"/>
    </source>
</evidence>
<reference evidence="4" key="1">
    <citation type="journal article" date="2004" name="Nature">
        <title>Genome duplication in the teleost fish Tetraodon nigroviridis reveals the early vertebrate proto-karyotype.</title>
        <authorList>
            <person name="Jaillon O."/>
            <person name="Aury J.-M."/>
            <person name="Brunet F."/>
            <person name="Petit J.-L."/>
            <person name="Stange-Thomann N."/>
            <person name="Mauceli E."/>
            <person name="Bouneau L."/>
            <person name="Fischer C."/>
            <person name="Ozouf-Costaz C."/>
            <person name="Bernot A."/>
            <person name="Nicaud S."/>
            <person name="Jaffe D."/>
            <person name="Fisher S."/>
            <person name="Lutfalla G."/>
            <person name="Dossat C."/>
            <person name="Segurens B."/>
            <person name="Dasilva C."/>
            <person name="Salanoubat M."/>
            <person name="Levy M."/>
            <person name="Boudet N."/>
            <person name="Castellano S."/>
            <person name="Anthouard V."/>
            <person name="Jubin C."/>
            <person name="Castelli V."/>
            <person name="Katinka M."/>
            <person name="Vacherie B."/>
            <person name="Biemont C."/>
            <person name="Skalli Z."/>
            <person name="Cattolico L."/>
            <person name="Poulain J."/>
            <person name="De Berardinis V."/>
            <person name="Cruaud C."/>
            <person name="Duprat S."/>
            <person name="Brottier P."/>
            <person name="Coutanceau J.-P."/>
            <person name="Gouzy J."/>
            <person name="Parra G."/>
            <person name="Lardier G."/>
            <person name="Chapple C."/>
            <person name="McKernan K.J."/>
            <person name="McEwan P."/>
            <person name="Bosak S."/>
            <person name="Kellis M."/>
            <person name="Volff J.-N."/>
            <person name="Guigo R."/>
            <person name="Zody M.C."/>
            <person name="Mesirov J."/>
            <person name="Lindblad-Toh K."/>
            <person name="Birren B."/>
            <person name="Nusbaum C."/>
            <person name="Kahn D."/>
            <person name="Robinson-Rechavi M."/>
            <person name="Laudet V."/>
            <person name="Schachter V."/>
            <person name="Quetier F."/>
            <person name="Saurin W."/>
            <person name="Scarpelli C."/>
            <person name="Wincker P."/>
            <person name="Lander E.S."/>
            <person name="Weissenbach J."/>
            <person name="Roest Crollius H."/>
        </authorList>
    </citation>
    <scope>NUCLEOTIDE SEQUENCE [LARGE SCALE GENOMIC DNA]</scope>
</reference>
<proteinExistence type="predicted"/>
<dbReference type="PANTHER" id="PTHR23034">
    <property type="entry name" value="GLUTAMATE-RICH PROTEIN 3"/>
    <property type="match status" value="1"/>
</dbReference>
<feature type="compositionally biased region" description="Basic and acidic residues" evidence="1">
    <location>
        <begin position="189"/>
        <end position="202"/>
    </location>
</feature>
<protein>
    <submittedName>
        <fullName evidence="3">Glutamate-rich 3</fullName>
    </submittedName>
</protein>
<reference evidence="3" key="3">
    <citation type="submission" date="2025-09" db="UniProtKB">
        <authorList>
            <consortium name="Ensembl"/>
        </authorList>
    </citation>
    <scope>IDENTIFICATION</scope>
</reference>
<dbReference type="PANTHER" id="PTHR23034:SF2">
    <property type="entry name" value="GLUTAMATE-RICH PROTEIN 3"/>
    <property type="match status" value="1"/>
</dbReference>
<feature type="region of interest" description="Disordered" evidence="1">
    <location>
        <begin position="17"/>
        <end position="37"/>
    </location>
</feature>
<keyword evidence="4" id="KW-1185">Reference proteome</keyword>
<dbReference type="Pfam" id="PF15257">
    <property type="entry name" value="DUF4590"/>
    <property type="match status" value="1"/>
</dbReference>
<feature type="compositionally biased region" description="Basic and acidic residues" evidence="1">
    <location>
        <begin position="345"/>
        <end position="373"/>
    </location>
</feature>
<accession>H3C1B8</accession>
<evidence type="ECO:0000256" key="1">
    <source>
        <dbReference type="SAM" id="MobiDB-lite"/>
    </source>
</evidence>
<dbReference type="Proteomes" id="UP000007303">
    <property type="component" value="Unassembled WGS sequence"/>
</dbReference>
<name>H3C1B8_TETNG</name>
<feature type="compositionally biased region" description="Basic and acidic residues" evidence="1">
    <location>
        <begin position="382"/>
        <end position="404"/>
    </location>
</feature>
<organism evidence="3 4">
    <name type="scientific">Tetraodon nigroviridis</name>
    <name type="common">Spotted green pufferfish</name>
    <name type="synonym">Chelonodon nigroviridis</name>
    <dbReference type="NCBI Taxonomy" id="99883"/>
    <lineage>
        <taxon>Eukaryota</taxon>
        <taxon>Metazoa</taxon>
        <taxon>Chordata</taxon>
        <taxon>Craniata</taxon>
        <taxon>Vertebrata</taxon>
        <taxon>Euteleostomi</taxon>
        <taxon>Actinopterygii</taxon>
        <taxon>Neopterygii</taxon>
        <taxon>Teleostei</taxon>
        <taxon>Neoteleostei</taxon>
        <taxon>Acanthomorphata</taxon>
        <taxon>Eupercaria</taxon>
        <taxon>Tetraodontiformes</taxon>
        <taxon>Tetradontoidea</taxon>
        <taxon>Tetraodontidae</taxon>
        <taxon>Tetraodon</taxon>
    </lineage>
</organism>
<feature type="compositionally biased region" description="Basic and acidic residues" evidence="1">
    <location>
        <begin position="326"/>
        <end position="337"/>
    </location>
</feature>
<evidence type="ECO:0000313" key="4">
    <source>
        <dbReference type="Proteomes" id="UP000007303"/>
    </source>
</evidence>
<dbReference type="AlphaFoldDB" id="H3C1B8"/>
<reference evidence="3" key="2">
    <citation type="submission" date="2025-08" db="UniProtKB">
        <authorList>
            <consortium name="Ensembl"/>
        </authorList>
    </citation>
    <scope>IDENTIFICATION</scope>
</reference>
<feature type="region of interest" description="Disordered" evidence="1">
    <location>
        <begin position="184"/>
        <end position="404"/>
    </location>
</feature>
<evidence type="ECO:0000259" key="2">
    <source>
        <dbReference type="Pfam" id="PF15257"/>
    </source>
</evidence>
<feature type="domain" description="DUF4590" evidence="2">
    <location>
        <begin position="76"/>
        <end position="190"/>
    </location>
</feature>
<feature type="compositionally biased region" description="Basic and acidic residues" evidence="1">
    <location>
        <begin position="291"/>
        <end position="316"/>
    </location>
</feature>
<dbReference type="GeneTree" id="ENSGT00530000064485"/>
<dbReference type="InterPro" id="IPR027962">
    <property type="entry name" value="ERICH3"/>
</dbReference>
<sequence length="404" mass="45573">ISPYCLPVINTFVTPVPPPPKRKELGPKVTPSSAHRGRRLRVSTLAPAYEDPPMLRSSVHQSRVSVNMIYFGKKVHLAHDLHDTRDEVKVYQQHCGGENLCVYKVLMLETSERFQFVSRRHRGFPFSLTFFLNGLQVERLSSCCEFKHRRASRLGGRHRHFGFCSVEGASPCYKCIIAIGLDKQPNPPPKREDVETQVREETTAVEGKARSGTSEVEPKDSEVQNSAEDSTDITAPDSTGPSGAENNPDVNTEVEKTSYESKEEEDLERENQEETEAKDVEQNDEVGQEAKSSEEVQARDEVEEKPEDKDKEKQTDPNEMGDGDNSEERKEEEKTKSELITGGNEDEKNDTADGKTDRSQKTNEGEDSKSVKDESEEEEKEAIDVDEKTSKMCEKDRKNETDES</sequence>
<dbReference type="InterPro" id="IPR048257">
    <property type="entry name" value="DUF4590"/>
</dbReference>
<dbReference type="Ensembl" id="ENSTNIT00000000587.1">
    <property type="protein sequence ID" value="ENSTNIP00000002034.1"/>
    <property type="gene ID" value="ENSTNIG00000010699.1"/>
</dbReference>
<feature type="compositionally biased region" description="Basic and acidic residues" evidence="1">
    <location>
        <begin position="269"/>
        <end position="281"/>
    </location>
</feature>